<reference evidence="1" key="2">
    <citation type="journal article" date="2021" name="Microbiome">
        <title>Successional dynamics and alternative stable states in a saline activated sludge microbial community over 9 years.</title>
        <authorList>
            <person name="Wang Y."/>
            <person name="Ye J."/>
            <person name="Ju F."/>
            <person name="Liu L."/>
            <person name="Boyd J.A."/>
            <person name="Deng Y."/>
            <person name="Parks D.H."/>
            <person name="Jiang X."/>
            <person name="Yin X."/>
            <person name="Woodcroft B.J."/>
            <person name="Tyson G.W."/>
            <person name="Hugenholtz P."/>
            <person name="Polz M.F."/>
            <person name="Zhang T."/>
        </authorList>
    </citation>
    <scope>NUCLEOTIDE SEQUENCE</scope>
    <source>
        <strain evidence="1">HKST-UBA14</strain>
    </source>
</reference>
<reference evidence="1" key="1">
    <citation type="submission" date="2020-04" db="EMBL/GenBank/DDBJ databases">
        <authorList>
            <person name="Zhang T."/>
        </authorList>
    </citation>
    <scope>NUCLEOTIDE SEQUENCE</scope>
    <source>
        <strain evidence="1">HKST-UBA14</strain>
    </source>
</reference>
<protein>
    <submittedName>
        <fullName evidence="1">Uncharacterized protein</fullName>
    </submittedName>
</protein>
<proteinExistence type="predicted"/>
<dbReference type="AlphaFoldDB" id="A0A955RJY8"/>
<evidence type="ECO:0000313" key="2">
    <source>
        <dbReference type="Proteomes" id="UP000783287"/>
    </source>
</evidence>
<gene>
    <name evidence="1" type="ORF">KC909_06355</name>
</gene>
<organism evidence="1 2">
    <name type="scientific">Candidatus Dojkabacteria bacterium</name>
    <dbReference type="NCBI Taxonomy" id="2099670"/>
    <lineage>
        <taxon>Bacteria</taxon>
        <taxon>Candidatus Dojkabacteria</taxon>
    </lineage>
</organism>
<sequence length="230" mass="26375">MEKPFNGIFRIPETTDTPETRARDLRYITDNGLDSRIDPDGIGNFLGAGAQHTAYEYGTQVIKIPNGSAYVRNASLMLADQALAEEHIPAFLPHREIVSSGNAYTIVVDDLRQAEFFKVDFLEQDNLKTQLQDLLHRNQKLRNAKGYTLDLVGRNAAVQFRDYMMSRGEIPREELFLGNIVAIGEQVKIMDLEFMRLPNLGNDTLSRYILNRTSIIIQRQFLKRYFELDM</sequence>
<comment type="caution">
    <text evidence="1">The sequence shown here is derived from an EMBL/GenBank/DDBJ whole genome shotgun (WGS) entry which is preliminary data.</text>
</comment>
<accession>A0A955RJY8</accession>
<dbReference type="EMBL" id="JAGQLK010000187">
    <property type="protein sequence ID" value="MCA9383954.1"/>
    <property type="molecule type" value="Genomic_DNA"/>
</dbReference>
<dbReference type="Proteomes" id="UP000783287">
    <property type="component" value="Unassembled WGS sequence"/>
</dbReference>
<name>A0A955RJY8_9BACT</name>
<evidence type="ECO:0000313" key="1">
    <source>
        <dbReference type="EMBL" id="MCA9383954.1"/>
    </source>
</evidence>